<dbReference type="InterPro" id="IPR043128">
    <property type="entry name" value="Rev_trsase/Diguanyl_cyclase"/>
</dbReference>
<dbReference type="SMART" id="SM00267">
    <property type="entry name" value="GGDEF"/>
    <property type="match status" value="1"/>
</dbReference>
<evidence type="ECO:0000313" key="3">
    <source>
        <dbReference type="Proteomes" id="UP001589536"/>
    </source>
</evidence>
<dbReference type="Proteomes" id="UP001589536">
    <property type="component" value="Unassembled WGS sequence"/>
</dbReference>
<dbReference type="Gene3D" id="3.30.70.270">
    <property type="match status" value="1"/>
</dbReference>
<proteinExistence type="predicted"/>
<dbReference type="GO" id="GO:0052621">
    <property type="term" value="F:diguanylate cyclase activity"/>
    <property type="evidence" value="ECO:0007669"/>
    <property type="project" value="UniProtKB-EC"/>
</dbReference>
<keyword evidence="3" id="KW-1185">Reference proteome</keyword>
<dbReference type="PANTHER" id="PTHR46663">
    <property type="entry name" value="DIGUANYLATE CYCLASE DGCT-RELATED"/>
    <property type="match status" value="1"/>
</dbReference>
<evidence type="ECO:0000313" key="2">
    <source>
        <dbReference type="EMBL" id="MFB9715628.1"/>
    </source>
</evidence>
<reference evidence="2 3" key="1">
    <citation type="submission" date="2024-09" db="EMBL/GenBank/DDBJ databases">
        <authorList>
            <person name="Sun Q."/>
            <person name="Mori K."/>
        </authorList>
    </citation>
    <scope>NUCLEOTIDE SEQUENCE [LARGE SCALE GENOMIC DNA]</scope>
    <source>
        <strain evidence="2 3">JCM 13519</strain>
    </source>
</reference>
<organism evidence="2 3">
    <name type="scientific">Arthrobacter methylotrophus</name>
    <dbReference type="NCBI Taxonomy" id="121291"/>
    <lineage>
        <taxon>Bacteria</taxon>
        <taxon>Bacillati</taxon>
        <taxon>Actinomycetota</taxon>
        <taxon>Actinomycetes</taxon>
        <taxon>Micrococcales</taxon>
        <taxon>Micrococcaceae</taxon>
        <taxon>Arthrobacter</taxon>
    </lineage>
</organism>
<dbReference type="InterPro" id="IPR029787">
    <property type="entry name" value="Nucleotide_cyclase"/>
</dbReference>
<dbReference type="PANTHER" id="PTHR46663:SF2">
    <property type="entry name" value="GGDEF DOMAIN-CONTAINING PROTEIN"/>
    <property type="match status" value="1"/>
</dbReference>
<dbReference type="RefSeq" id="WP_376954780.1">
    <property type="nucleotide sequence ID" value="NZ_BAABED010000001.1"/>
</dbReference>
<name>A0ABV5UTW9_9MICC</name>
<gene>
    <name evidence="2" type="ORF">ACFFPI_16120</name>
</gene>
<keyword evidence="2" id="KW-0548">Nucleotidyltransferase</keyword>
<dbReference type="InterPro" id="IPR052163">
    <property type="entry name" value="DGC-Regulatory_Protein"/>
</dbReference>
<protein>
    <submittedName>
        <fullName evidence="2">GGDEF domain-containing protein</fullName>
        <ecNumber evidence="2">2.7.7.65</ecNumber>
    </submittedName>
</protein>
<accession>A0ABV5UTW9</accession>
<feature type="domain" description="GGDEF" evidence="1">
    <location>
        <begin position="10"/>
        <end position="156"/>
    </location>
</feature>
<comment type="caution">
    <text evidence="2">The sequence shown here is derived from an EMBL/GenBank/DDBJ whole genome shotgun (WGS) entry which is preliminary data.</text>
</comment>
<sequence>MGPDSPVPDGAISLGSLRPHGFGDINHTYGHAAGDQVLGHVAGRLAGAVHGIDTVACYTGDEFVILPPALESPEEIAVVASRILNSFDPECLVGESKLRVEVAVGQSVTTEMRPMLPDAREELPRQLLMEADADMYRSKPGAWVEAGNHRRGVRLGAFVKALADDLPGNFHETPFQDWTRVVSYREIQGQARDVTQYSKNAILVKLSSNIAVKTSTVTNENGSHLAICEL</sequence>
<dbReference type="PROSITE" id="PS50887">
    <property type="entry name" value="GGDEF"/>
    <property type="match status" value="1"/>
</dbReference>
<dbReference type="InterPro" id="IPR000160">
    <property type="entry name" value="GGDEF_dom"/>
</dbReference>
<dbReference type="EC" id="2.7.7.65" evidence="2"/>
<evidence type="ECO:0000259" key="1">
    <source>
        <dbReference type="PROSITE" id="PS50887"/>
    </source>
</evidence>
<keyword evidence="2" id="KW-0808">Transferase</keyword>
<dbReference type="EMBL" id="JBHMBH010000036">
    <property type="protein sequence ID" value="MFB9715628.1"/>
    <property type="molecule type" value="Genomic_DNA"/>
</dbReference>
<dbReference type="CDD" id="cd01949">
    <property type="entry name" value="GGDEF"/>
    <property type="match status" value="1"/>
</dbReference>
<dbReference type="NCBIfam" id="TIGR00254">
    <property type="entry name" value="GGDEF"/>
    <property type="match status" value="1"/>
</dbReference>
<dbReference type="SUPFAM" id="SSF55073">
    <property type="entry name" value="Nucleotide cyclase"/>
    <property type="match status" value="1"/>
</dbReference>
<dbReference type="Pfam" id="PF00990">
    <property type="entry name" value="GGDEF"/>
    <property type="match status" value="1"/>
</dbReference>